<sequence length="902" mass="107555">VFSSRGNVQEWVKQVQKACDDSAKDIFGGSVREVLGRRDLYVDDDAILEGQDLIDSWIHKKNVDDLLTECEIQDEVSNTSFSGYNRELSRHHQDSSRLFDSSHNYFKEDETEVRKPVFELDDDFDEESAVHEVVYNMLERDVVDLNSVNDELMFKAKTKKFKDPTPKMKLRHEQVKKRASQRKVAWEKANLKKMNEKTVEEEARKQLQREEKQRLDNIKREEDEIRKEMVKIRRVMQEENTQRTKHYTRVAESEEKVNKLAKEEVRKHQEETEEKFRRESGTKETMKKRLLKQQEEDKIRKQENLKLLQSCFSSWYALVVNKQIKCGKARALLEWRRKLRIWNAWRTYILRSRSDRETRALNEEMKERHRKEVLADRFYRQMLFHRCLTAWLSWIEKAKEERMLKEQHDKRAEKMVTLLKAASSGQLWQDKKIEEESESERDAHAVEELEEISLKPFKLQDLPHESRSSSVSSRTTGKKENSQRQAWSHQRLKEMKNRKPKKKQNALLANIGSLTIRTESSTTTIQSNDSPHFKDSTTPEKVISQKESKQAVLPSCKNVNLHPKAPRSNVVQRNETDKPEQKFVDTDKIFAQAKNVTRDSVSTRMQTVEGSEPPQSTRSTSSAGNKSKLTSKKTPTKTLHLAMEERAKARADRKSLLDAKKRAAEEEKLAKLKQQQEEKEREILAEKQAALQRKREEMKLAKQRELEKQQRLDEIREMYRKGDEHYHKTLLKNFGFLPWKKLIQTRDEMMNNAEILHKRNLQSACFREWLVYTRSECQRRNQLADDMHKTLLLHSGFQSWKKYRNHLAKMDKVALEFSRRYIVKKYIKIWQDFVIEERLLYWNKENMADEHNDKRLLRKAMTYWKKYIPLLREQEKHEKRRNDLRKHVMSLLPDFQALHHSP</sequence>
<feature type="coiled-coil region" evidence="1">
    <location>
        <begin position="646"/>
        <end position="711"/>
    </location>
</feature>
<name>A0A7D9JDU0_PARCT</name>
<dbReference type="OrthoDB" id="6256972at2759"/>
<feature type="region of interest" description="Disordered" evidence="2">
    <location>
        <begin position="595"/>
        <end position="639"/>
    </location>
</feature>
<dbReference type="EMBL" id="CACRXK020014723">
    <property type="protein sequence ID" value="CAB4027304.1"/>
    <property type="molecule type" value="Genomic_DNA"/>
</dbReference>
<reference evidence="3" key="1">
    <citation type="submission" date="2020-04" db="EMBL/GenBank/DDBJ databases">
        <authorList>
            <person name="Alioto T."/>
            <person name="Alioto T."/>
            <person name="Gomez Garrido J."/>
        </authorList>
    </citation>
    <scope>NUCLEOTIDE SEQUENCE</scope>
    <source>
        <strain evidence="3">A484AB</strain>
    </source>
</reference>
<dbReference type="PANTHER" id="PTHR22028">
    <property type="entry name" value="SFI1 SPINDLE BODY DOMAIN-CONTAINING PROTEIN-RELATED"/>
    <property type="match status" value="1"/>
</dbReference>
<dbReference type="PANTHER" id="PTHR22028:SF5">
    <property type="entry name" value="COILED-COIL DOMAIN-CONTAINING PROTEIN 191"/>
    <property type="match status" value="1"/>
</dbReference>
<evidence type="ECO:0000256" key="1">
    <source>
        <dbReference type="SAM" id="Coils"/>
    </source>
</evidence>
<comment type="caution">
    <text evidence="3">The sequence shown here is derived from an EMBL/GenBank/DDBJ whole genome shotgun (WGS) entry which is preliminary data.</text>
</comment>
<gene>
    <name evidence="3" type="ORF">PACLA_8A081881</name>
</gene>
<feature type="region of interest" description="Disordered" evidence="2">
    <location>
        <begin position="457"/>
        <end position="505"/>
    </location>
</feature>
<feature type="region of interest" description="Disordered" evidence="2">
    <location>
        <begin position="519"/>
        <end position="542"/>
    </location>
</feature>
<feature type="compositionally biased region" description="Polar residues" evidence="2">
    <location>
        <begin position="595"/>
        <end position="625"/>
    </location>
</feature>
<protein>
    <submittedName>
        <fullName evidence="3">Uncharacterized protein</fullName>
    </submittedName>
</protein>
<evidence type="ECO:0000313" key="4">
    <source>
        <dbReference type="Proteomes" id="UP001152795"/>
    </source>
</evidence>
<feature type="compositionally biased region" description="Basic and acidic residues" evidence="2">
    <location>
        <begin position="531"/>
        <end position="542"/>
    </location>
</feature>
<feature type="non-terminal residue" evidence="3">
    <location>
        <position position="902"/>
    </location>
</feature>
<dbReference type="Proteomes" id="UP001152795">
    <property type="component" value="Unassembled WGS sequence"/>
</dbReference>
<proteinExistence type="predicted"/>
<accession>A0A7D9JDU0</accession>
<keyword evidence="4" id="KW-1185">Reference proteome</keyword>
<evidence type="ECO:0000256" key="2">
    <source>
        <dbReference type="SAM" id="MobiDB-lite"/>
    </source>
</evidence>
<feature type="region of interest" description="Disordered" evidence="2">
    <location>
        <begin position="264"/>
        <end position="287"/>
    </location>
</feature>
<feature type="region of interest" description="Disordered" evidence="2">
    <location>
        <begin position="559"/>
        <end position="582"/>
    </location>
</feature>
<dbReference type="InterPro" id="IPR052270">
    <property type="entry name" value="CACF_protein"/>
</dbReference>
<evidence type="ECO:0000313" key="3">
    <source>
        <dbReference type="EMBL" id="CAB4027304.1"/>
    </source>
</evidence>
<organism evidence="3 4">
    <name type="scientific">Paramuricea clavata</name>
    <name type="common">Red gorgonian</name>
    <name type="synonym">Violescent sea-whip</name>
    <dbReference type="NCBI Taxonomy" id="317549"/>
    <lineage>
        <taxon>Eukaryota</taxon>
        <taxon>Metazoa</taxon>
        <taxon>Cnidaria</taxon>
        <taxon>Anthozoa</taxon>
        <taxon>Octocorallia</taxon>
        <taxon>Malacalcyonacea</taxon>
        <taxon>Plexauridae</taxon>
        <taxon>Paramuricea</taxon>
    </lineage>
</organism>
<keyword evidence="1" id="KW-0175">Coiled coil</keyword>
<feature type="compositionally biased region" description="Polar residues" evidence="2">
    <location>
        <begin position="519"/>
        <end position="530"/>
    </location>
</feature>
<dbReference type="AlphaFoldDB" id="A0A7D9JDU0"/>